<dbReference type="Proteomes" id="UP000736335">
    <property type="component" value="Unassembled WGS sequence"/>
</dbReference>
<dbReference type="AlphaFoldDB" id="A0A9P6H2I2"/>
<comment type="caution">
    <text evidence="1">The sequence shown here is derived from an EMBL/GenBank/DDBJ whole genome shotgun (WGS) entry which is preliminary data.</text>
</comment>
<dbReference type="OrthoDB" id="3364808at2759"/>
<protein>
    <submittedName>
        <fullName evidence="1">Uncharacterized protein</fullName>
    </submittedName>
</protein>
<proteinExistence type="predicted"/>
<gene>
    <name evidence="2" type="ORF">BJ322DRAFT_1011021</name>
    <name evidence="1" type="ORF">BJ322DRAFT_1015651</name>
</gene>
<organism evidence="1 3">
    <name type="scientific">Thelephora terrestris</name>
    <dbReference type="NCBI Taxonomy" id="56493"/>
    <lineage>
        <taxon>Eukaryota</taxon>
        <taxon>Fungi</taxon>
        <taxon>Dikarya</taxon>
        <taxon>Basidiomycota</taxon>
        <taxon>Agaricomycotina</taxon>
        <taxon>Agaricomycetes</taxon>
        <taxon>Thelephorales</taxon>
        <taxon>Thelephoraceae</taxon>
        <taxon>Thelephora</taxon>
    </lineage>
</organism>
<accession>A0A9P6H2I2</accession>
<evidence type="ECO:0000313" key="2">
    <source>
        <dbReference type="EMBL" id="KAF9781139.1"/>
    </source>
</evidence>
<sequence>SSTPTIASNATAVAPYDISDWERTTYYNGISPDHPELLYRSDLLENPFPVPKGSHPYLHTKTVYVVFNTPLNAVWDVVAPQIRDLLKDRKIRYSAIQTARFVTHGEDGKDIPGSIVIWIATHPTTTTAEDAHDASPHILALLEAKGVEDAVVEWYEGVAERL</sequence>
<evidence type="ECO:0000313" key="3">
    <source>
        <dbReference type="Proteomes" id="UP000736335"/>
    </source>
</evidence>
<dbReference type="EMBL" id="WIUZ02000037">
    <property type="protein sequence ID" value="KAF9777471.1"/>
    <property type="molecule type" value="Genomic_DNA"/>
</dbReference>
<name>A0A9P6H2I2_9AGAM</name>
<dbReference type="EMBL" id="WIUZ02000014">
    <property type="protein sequence ID" value="KAF9781139.1"/>
    <property type="molecule type" value="Genomic_DNA"/>
</dbReference>
<evidence type="ECO:0000313" key="1">
    <source>
        <dbReference type="EMBL" id="KAF9777471.1"/>
    </source>
</evidence>
<reference evidence="1" key="1">
    <citation type="journal article" date="2020" name="Nat. Commun.">
        <title>Large-scale genome sequencing of mycorrhizal fungi provides insights into the early evolution of symbiotic traits.</title>
        <authorList>
            <person name="Miyauchi S."/>
            <person name="Kiss E."/>
            <person name="Kuo A."/>
            <person name="Drula E."/>
            <person name="Kohler A."/>
            <person name="Sanchez-Garcia M."/>
            <person name="Morin E."/>
            <person name="Andreopoulos B."/>
            <person name="Barry K.W."/>
            <person name="Bonito G."/>
            <person name="Buee M."/>
            <person name="Carver A."/>
            <person name="Chen C."/>
            <person name="Cichocki N."/>
            <person name="Clum A."/>
            <person name="Culley D."/>
            <person name="Crous P.W."/>
            <person name="Fauchery L."/>
            <person name="Girlanda M."/>
            <person name="Hayes R.D."/>
            <person name="Keri Z."/>
            <person name="LaButti K."/>
            <person name="Lipzen A."/>
            <person name="Lombard V."/>
            <person name="Magnuson J."/>
            <person name="Maillard F."/>
            <person name="Murat C."/>
            <person name="Nolan M."/>
            <person name="Ohm R.A."/>
            <person name="Pangilinan J."/>
            <person name="Pereira M.F."/>
            <person name="Perotto S."/>
            <person name="Peter M."/>
            <person name="Pfister S."/>
            <person name="Riley R."/>
            <person name="Sitrit Y."/>
            <person name="Stielow J.B."/>
            <person name="Szollosi G."/>
            <person name="Zifcakova L."/>
            <person name="Stursova M."/>
            <person name="Spatafora J.W."/>
            <person name="Tedersoo L."/>
            <person name="Vaario L.M."/>
            <person name="Yamada A."/>
            <person name="Yan M."/>
            <person name="Wang P."/>
            <person name="Xu J."/>
            <person name="Bruns T."/>
            <person name="Baldrian P."/>
            <person name="Vilgalys R."/>
            <person name="Dunand C."/>
            <person name="Henrissat B."/>
            <person name="Grigoriev I.V."/>
            <person name="Hibbett D."/>
            <person name="Nagy L.G."/>
            <person name="Martin F.M."/>
        </authorList>
    </citation>
    <scope>NUCLEOTIDE SEQUENCE</scope>
    <source>
        <strain evidence="1">UH-Tt-Lm1</strain>
    </source>
</reference>
<reference evidence="1" key="2">
    <citation type="submission" date="2020-11" db="EMBL/GenBank/DDBJ databases">
        <authorList>
            <consortium name="DOE Joint Genome Institute"/>
            <person name="Kuo A."/>
            <person name="Miyauchi S."/>
            <person name="Kiss E."/>
            <person name="Drula E."/>
            <person name="Kohler A."/>
            <person name="Sanchez-Garcia M."/>
            <person name="Andreopoulos B."/>
            <person name="Barry K.W."/>
            <person name="Bonito G."/>
            <person name="Buee M."/>
            <person name="Carver A."/>
            <person name="Chen C."/>
            <person name="Cichocki N."/>
            <person name="Clum A."/>
            <person name="Culley D."/>
            <person name="Crous P.W."/>
            <person name="Fauchery L."/>
            <person name="Girlanda M."/>
            <person name="Hayes R."/>
            <person name="Keri Z."/>
            <person name="Labutti K."/>
            <person name="Lipzen A."/>
            <person name="Lombard V."/>
            <person name="Magnuson J."/>
            <person name="Maillard F."/>
            <person name="Morin E."/>
            <person name="Murat C."/>
            <person name="Nolan M."/>
            <person name="Ohm R."/>
            <person name="Pangilinan J."/>
            <person name="Pereira M."/>
            <person name="Perotto S."/>
            <person name="Peter M."/>
            <person name="Riley R."/>
            <person name="Sitrit Y."/>
            <person name="Stielow B."/>
            <person name="Szollosi G."/>
            <person name="Zifcakova L."/>
            <person name="Stursova M."/>
            <person name="Spatafora J.W."/>
            <person name="Tedersoo L."/>
            <person name="Vaario L.-M."/>
            <person name="Yamada A."/>
            <person name="Yan M."/>
            <person name="Wang P."/>
            <person name="Xu J."/>
            <person name="Bruns T."/>
            <person name="Baldrian P."/>
            <person name="Vilgalys R."/>
            <person name="Henrissat B."/>
            <person name="Grigoriev I.V."/>
            <person name="Hibbett D."/>
            <person name="Nagy L.G."/>
            <person name="Martin F.M."/>
        </authorList>
    </citation>
    <scope>NUCLEOTIDE SEQUENCE</scope>
    <source>
        <strain evidence="1">UH-Tt-Lm1</strain>
    </source>
</reference>
<keyword evidence="3" id="KW-1185">Reference proteome</keyword>
<feature type="non-terminal residue" evidence="1">
    <location>
        <position position="1"/>
    </location>
</feature>